<feature type="domain" description="Fido" evidence="1">
    <location>
        <begin position="131"/>
        <end position="276"/>
    </location>
</feature>
<proteinExistence type="predicted"/>
<reference evidence="2 3" key="1">
    <citation type="submission" date="2017-08" db="EMBL/GenBank/DDBJ databases">
        <title>Complete Genome Sequence of Mesoplasma chauliocola.</title>
        <authorList>
            <person name="Knight T.F.Jr."/>
            <person name="Citino T."/>
        </authorList>
    </citation>
    <scope>NUCLEOTIDE SEQUENCE [LARGE SCALE GENOMIC DNA]</scope>
    <source>
        <strain evidence="2 3">CHPA-2</strain>
    </source>
</reference>
<dbReference type="KEGG" id="mchc:CK556_03365"/>
<name>A0A249SP16_9MOLU</name>
<keyword evidence="3" id="KW-1185">Reference proteome</keyword>
<organism evidence="2 3">
    <name type="scientific">Mesoplasma chauliocola</name>
    <dbReference type="NCBI Taxonomy" id="216427"/>
    <lineage>
        <taxon>Bacteria</taxon>
        <taxon>Bacillati</taxon>
        <taxon>Mycoplasmatota</taxon>
        <taxon>Mollicutes</taxon>
        <taxon>Entomoplasmatales</taxon>
        <taxon>Entomoplasmataceae</taxon>
        <taxon>Mesoplasma</taxon>
    </lineage>
</organism>
<dbReference type="InterPro" id="IPR003812">
    <property type="entry name" value="Fido"/>
</dbReference>
<sequence length="385" mass="45114">MSLNYFLNKKIVSEIERIQEEQFLFSVNFPLSIGQKMNFEPMKELQSDMYLTNYFEAYTTPNNSLLKSLALTNNIASLMFLESLAEGTSLISIHNMIRKIENGYKPKTKKEKLALNLIEAIRLVKKPNFEINEDNFELLIHILFRNTEFNLDKKTNYYRVDNNKMITNIDIDFNSIDDELKEVFKFINDVPGNSFDGFTKAIIIFLQILIIQPYQKFNISLAILMSLWFLHKDGYKEDKQLRIFDLANQWEDMILKINEAALQGFNLSEAIDFIKSKIKESVKSNFLLSLIYSWIDEDYAKRSAFFPTDYEYIVLTAILTERTKEISITKITDKLRINNSTTIKKQEIKNALENLKGANILKTTKNETNYTVVDKQLNKYKYILK</sequence>
<dbReference type="Gene3D" id="1.10.3290.10">
    <property type="entry name" value="Fido-like domain"/>
    <property type="match status" value="1"/>
</dbReference>
<dbReference type="AlphaFoldDB" id="A0A249SP16"/>
<dbReference type="InterPro" id="IPR036597">
    <property type="entry name" value="Fido-like_dom_sf"/>
</dbReference>
<dbReference type="EMBL" id="CP023173">
    <property type="protein sequence ID" value="ASZ09367.1"/>
    <property type="molecule type" value="Genomic_DNA"/>
</dbReference>
<accession>A0A249SP16</accession>
<dbReference type="PROSITE" id="PS51459">
    <property type="entry name" value="FIDO"/>
    <property type="match status" value="1"/>
</dbReference>
<protein>
    <recommendedName>
        <fullName evidence="1">Fido domain-containing protein</fullName>
    </recommendedName>
</protein>
<evidence type="ECO:0000313" key="2">
    <source>
        <dbReference type="EMBL" id="ASZ09367.1"/>
    </source>
</evidence>
<gene>
    <name evidence="2" type="ORF">CK556_03365</name>
</gene>
<dbReference type="Proteomes" id="UP000232229">
    <property type="component" value="Chromosome"/>
</dbReference>
<dbReference type="RefSeq" id="WP_027875484.1">
    <property type="nucleotide sequence ID" value="NZ_CP023173.1"/>
</dbReference>
<dbReference type="STRING" id="1336232.GCA_000518825_01024"/>
<evidence type="ECO:0000313" key="3">
    <source>
        <dbReference type="Proteomes" id="UP000232229"/>
    </source>
</evidence>
<evidence type="ECO:0000259" key="1">
    <source>
        <dbReference type="PROSITE" id="PS51459"/>
    </source>
</evidence>